<gene>
    <name evidence="2" type="ORF">CPY51_23735</name>
</gene>
<evidence type="ECO:0000313" key="2">
    <source>
        <dbReference type="EMBL" id="PZM10174.1"/>
    </source>
</evidence>
<reference evidence="2 3" key="1">
    <citation type="journal article" date="2018" name="Sci. Rep.">
        <title>Rhizobium tumorigenes sp. nov., a novel plant tumorigenic bacterium isolated from cane gall tumors on thornless blackberry.</title>
        <authorList>
            <person name="Kuzmanovi N."/>
            <person name="Smalla K."/>
            <person name="Gronow S."/>
            <person name="PuBawska J."/>
        </authorList>
    </citation>
    <scope>NUCLEOTIDE SEQUENCE [LARGE SCALE GENOMIC DNA]</scope>
    <source>
        <strain evidence="2 3">CCBAU 85046</strain>
    </source>
</reference>
<evidence type="ECO:0000313" key="3">
    <source>
        <dbReference type="Proteomes" id="UP000248925"/>
    </source>
</evidence>
<accession>A0A2W4CXZ8</accession>
<proteinExistence type="predicted"/>
<sequence length="535" mass="61680">MEVAAGELPKRTHFDVLKANTGWALDRFTWVRRTWKSQRRTAQTERIASALTRAGINVYRDSDVTLISAITGVVEKPRSHRSVCILPDIAARERGAMVNGLKLFMTGHKNSKHFRYAVMTSRHPVPVGGDLRKSIQKLSRRISKWSHYIKKWDVKVLFRGIEFTRMTAEGRGMTDRYAPDTILYRVHANVIYWPTRKLKPAEWIEFLEQTKKFMDAEWQDSGTVEDVEQIVRYCTKPADTEAAPDEELVWLYRQTERLKICQPLGDFKIWMSEIKKRGEKIVRVHVGNGQGRLVRVQKSHRRNLVKLVDEPTDDERADTQLSGTPPEGERSTLPPARLLGMTRPQWRHSPWAEPLIIVQNYDPAVRDDDFEHQITGWRQEARRWWDAANAPTPEEALRVARVALAGCVPGDDECDPEADAEYILDLCRATVPEAFEADPTPSDPVRKDDALESKSEHFLNRAVEEVLFKGDESPRSIREVINEMAKRNRRVSPVSLPKVAEVQMCIWRRRRREENLKETWVATNLQIIQELLAAA</sequence>
<dbReference type="AlphaFoldDB" id="A0A2W4CXZ8"/>
<protein>
    <submittedName>
        <fullName evidence="2">Uncharacterized protein</fullName>
    </submittedName>
</protein>
<comment type="caution">
    <text evidence="2">The sequence shown here is derived from an EMBL/GenBank/DDBJ whole genome shotgun (WGS) entry which is preliminary data.</text>
</comment>
<dbReference type="Proteomes" id="UP000248925">
    <property type="component" value="Unassembled WGS sequence"/>
</dbReference>
<feature type="region of interest" description="Disordered" evidence="1">
    <location>
        <begin position="308"/>
        <end position="335"/>
    </location>
</feature>
<organism evidence="2 3">
    <name type="scientific">Rhizobium tubonense</name>
    <dbReference type="NCBI Taxonomy" id="484088"/>
    <lineage>
        <taxon>Bacteria</taxon>
        <taxon>Pseudomonadati</taxon>
        <taxon>Pseudomonadota</taxon>
        <taxon>Alphaproteobacteria</taxon>
        <taxon>Hyphomicrobiales</taxon>
        <taxon>Rhizobiaceae</taxon>
        <taxon>Rhizobium/Agrobacterium group</taxon>
        <taxon>Rhizobium</taxon>
    </lineage>
</organism>
<keyword evidence="3" id="KW-1185">Reference proteome</keyword>
<evidence type="ECO:0000256" key="1">
    <source>
        <dbReference type="SAM" id="MobiDB-lite"/>
    </source>
</evidence>
<name>A0A2W4CXZ8_9HYPH</name>
<dbReference type="EMBL" id="PCDP01000053">
    <property type="protein sequence ID" value="PZM10174.1"/>
    <property type="molecule type" value="Genomic_DNA"/>
</dbReference>